<keyword evidence="3" id="KW-1185">Reference proteome</keyword>
<dbReference type="EMBL" id="JACBAZ010000001">
    <property type="protein sequence ID" value="NWK54017.1"/>
    <property type="molecule type" value="Genomic_DNA"/>
</dbReference>
<reference evidence="2 3" key="1">
    <citation type="submission" date="2020-07" db="EMBL/GenBank/DDBJ databases">
        <title>Roseicoccus Jingziensis gen. nov., sp. nov., isolated from coastal seawater.</title>
        <authorList>
            <person name="Feng X."/>
        </authorList>
    </citation>
    <scope>NUCLEOTIDE SEQUENCE [LARGE SCALE GENOMIC DNA]</scope>
    <source>
        <strain evidence="2 3">N1E253</strain>
    </source>
</reference>
<dbReference type="AlphaFoldDB" id="A0A851GFS2"/>
<dbReference type="Proteomes" id="UP000557872">
    <property type="component" value="Unassembled WGS sequence"/>
</dbReference>
<evidence type="ECO:0000313" key="2">
    <source>
        <dbReference type="EMBL" id="NWK54017.1"/>
    </source>
</evidence>
<accession>A0A851GFS2</accession>
<proteinExistence type="predicted"/>
<keyword evidence="1" id="KW-0812">Transmembrane</keyword>
<comment type="caution">
    <text evidence="2">The sequence shown here is derived from an EMBL/GenBank/DDBJ whole genome shotgun (WGS) entry which is preliminary data.</text>
</comment>
<feature type="transmembrane region" description="Helical" evidence="1">
    <location>
        <begin position="62"/>
        <end position="85"/>
    </location>
</feature>
<evidence type="ECO:0000256" key="1">
    <source>
        <dbReference type="SAM" id="Phobius"/>
    </source>
</evidence>
<evidence type="ECO:0000313" key="3">
    <source>
        <dbReference type="Proteomes" id="UP000557872"/>
    </source>
</evidence>
<name>A0A851GFS2_9BACT</name>
<organism evidence="2 3">
    <name type="scientific">Oceaniferula marina</name>
    <dbReference type="NCBI Taxonomy" id="2748318"/>
    <lineage>
        <taxon>Bacteria</taxon>
        <taxon>Pseudomonadati</taxon>
        <taxon>Verrucomicrobiota</taxon>
        <taxon>Verrucomicrobiia</taxon>
        <taxon>Verrucomicrobiales</taxon>
        <taxon>Verrucomicrobiaceae</taxon>
        <taxon>Oceaniferula</taxon>
    </lineage>
</organism>
<dbReference type="Pfam" id="PF10825">
    <property type="entry name" value="DUF2752"/>
    <property type="match status" value="1"/>
</dbReference>
<gene>
    <name evidence="2" type="ORF">HW115_00215</name>
</gene>
<keyword evidence="1" id="KW-0472">Membrane</keyword>
<keyword evidence="1" id="KW-1133">Transmembrane helix</keyword>
<dbReference type="InterPro" id="IPR021215">
    <property type="entry name" value="DUF2752"/>
</dbReference>
<feature type="transmembrane region" description="Helical" evidence="1">
    <location>
        <begin position="105"/>
        <end position="123"/>
    </location>
</feature>
<protein>
    <submittedName>
        <fullName evidence="2">DUF2752 domain-containing protein</fullName>
    </submittedName>
</protein>
<sequence>MVRWRLVLVLMFAAGAAALAILVHQRGPSAFPFACLFNRWTGLHCPGCGMTRATHALLHGELFTALGFNLLGVIVFPIAIVGLLIELPAWLRGQQPTWKLSFGRYGARTIVVAFLLFFLLRNLPWYPFNLLAPG</sequence>
<dbReference type="RefSeq" id="WP_178930567.1">
    <property type="nucleotide sequence ID" value="NZ_JACBAZ010000001.1"/>
</dbReference>